<dbReference type="AlphaFoldDB" id="A0A834GIK9"/>
<dbReference type="GO" id="GO:0031428">
    <property type="term" value="C:box C/D methylation guide snoRNP complex"/>
    <property type="evidence" value="ECO:0007669"/>
    <property type="project" value="InterPro"/>
</dbReference>
<dbReference type="GO" id="GO:0032040">
    <property type="term" value="C:small-subunit processome"/>
    <property type="evidence" value="ECO:0007669"/>
    <property type="project" value="InterPro"/>
</dbReference>
<evidence type="ECO:0000313" key="2">
    <source>
        <dbReference type="EMBL" id="KAF7135732.1"/>
    </source>
</evidence>
<evidence type="ECO:0000313" key="3">
    <source>
        <dbReference type="Proteomes" id="UP000626092"/>
    </source>
</evidence>
<accession>A0A834GIK9</accession>
<name>A0A834GIK9_RHOSS</name>
<comment type="caution">
    <text evidence="2">The sequence shown here is derived from an EMBL/GenBank/DDBJ whole genome shotgun (WGS) entry which is preliminary data.</text>
</comment>
<dbReference type="GO" id="GO:0030515">
    <property type="term" value="F:snoRNA binding"/>
    <property type="evidence" value="ECO:0007669"/>
    <property type="project" value="InterPro"/>
</dbReference>
<keyword evidence="3" id="KW-1185">Reference proteome</keyword>
<proteinExistence type="predicted"/>
<feature type="domain" description="Nucleolar protein 58/56 N-terminal" evidence="1">
    <location>
        <begin position="4"/>
        <end position="69"/>
    </location>
</feature>
<protein>
    <recommendedName>
        <fullName evidence="1">Nucleolar protein 58/56 N-terminal domain-containing protein</fullName>
    </recommendedName>
</protein>
<dbReference type="Pfam" id="PF08156">
    <property type="entry name" value="NOP5NT"/>
    <property type="match status" value="1"/>
</dbReference>
<sequence length="121" mass="13745">MALYLLYEPASGYALFLAHGLDEIGQNTESVRNSVSDLNRFGKVVKFVAFMPFESSLDALNQCNAVSEGDFRAVCVVFKKKKKKGFCVKCYMLRLICMLRLIWFYVESVHVYGLAHSVEET</sequence>
<dbReference type="InterPro" id="IPR012974">
    <property type="entry name" value="NOP58/56_N"/>
</dbReference>
<dbReference type="PANTHER" id="PTHR10894">
    <property type="entry name" value="NUCLEOLAR PROTEIN 5 NUCLEOLAR PROTEIN NOP5 NOP58"/>
    <property type="match status" value="1"/>
</dbReference>
<dbReference type="OrthoDB" id="6780543at2759"/>
<dbReference type="PANTHER" id="PTHR10894:SF0">
    <property type="entry name" value="NUCLEOLAR PROTEIN 56"/>
    <property type="match status" value="1"/>
</dbReference>
<gene>
    <name evidence="2" type="ORF">RHSIM_Rhsim08G0188200</name>
</gene>
<reference evidence="2" key="1">
    <citation type="submission" date="2019-11" db="EMBL/GenBank/DDBJ databases">
        <authorList>
            <person name="Liu Y."/>
            <person name="Hou J."/>
            <person name="Li T.-Q."/>
            <person name="Guan C.-H."/>
            <person name="Wu X."/>
            <person name="Wu H.-Z."/>
            <person name="Ling F."/>
            <person name="Zhang R."/>
            <person name="Shi X.-G."/>
            <person name="Ren J.-P."/>
            <person name="Chen E.-F."/>
            <person name="Sun J.-M."/>
        </authorList>
    </citation>
    <scope>NUCLEOTIDE SEQUENCE</scope>
    <source>
        <strain evidence="2">Adult_tree_wgs_1</strain>
        <tissue evidence="2">Leaves</tissue>
    </source>
</reference>
<dbReference type="EMBL" id="WJXA01000008">
    <property type="protein sequence ID" value="KAF7135732.1"/>
    <property type="molecule type" value="Genomic_DNA"/>
</dbReference>
<evidence type="ECO:0000259" key="1">
    <source>
        <dbReference type="Pfam" id="PF08156"/>
    </source>
</evidence>
<organism evidence="2 3">
    <name type="scientific">Rhododendron simsii</name>
    <name type="common">Sims's rhododendron</name>
    <dbReference type="NCBI Taxonomy" id="118357"/>
    <lineage>
        <taxon>Eukaryota</taxon>
        <taxon>Viridiplantae</taxon>
        <taxon>Streptophyta</taxon>
        <taxon>Embryophyta</taxon>
        <taxon>Tracheophyta</taxon>
        <taxon>Spermatophyta</taxon>
        <taxon>Magnoliopsida</taxon>
        <taxon>eudicotyledons</taxon>
        <taxon>Gunneridae</taxon>
        <taxon>Pentapetalae</taxon>
        <taxon>asterids</taxon>
        <taxon>Ericales</taxon>
        <taxon>Ericaceae</taxon>
        <taxon>Ericoideae</taxon>
        <taxon>Rhodoreae</taxon>
        <taxon>Rhododendron</taxon>
    </lineage>
</organism>
<dbReference type="Proteomes" id="UP000626092">
    <property type="component" value="Unassembled WGS sequence"/>
</dbReference>
<dbReference type="InterPro" id="IPR045056">
    <property type="entry name" value="Nop56/Nop58"/>
</dbReference>